<reference evidence="11" key="1">
    <citation type="submission" date="2021-06" db="EMBL/GenBank/DDBJ databases">
        <authorList>
            <person name="Criscuolo A."/>
        </authorList>
    </citation>
    <scope>NUCLEOTIDE SEQUENCE</scope>
    <source>
        <strain evidence="11">CIP111600</strain>
    </source>
</reference>
<organism evidence="11 12">
    <name type="scientific">Paenibacillus solanacearum</name>
    <dbReference type="NCBI Taxonomy" id="2048548"/>
    <lineage>
        <taxon>Bacteria</taxon>
        <taxon>Bacillati</taxon>
        <taxon>Bacillota</taxon>
        <taxon>Bacilli</taxon>
        <taxon>Bacillales</taxon>
        <taxon>Paenibacillaceae</taxon>
        <taxon>Paenibacillus</taxon>
    </lineage>
</organism>
<protein>
    <recommendedName>
        <fullName evidence="13">Methyl-accepting chemotaxis protein</fullName>
    </recommendedName>
</protein>
<dbReference type="InterPro" id="IPR004089">
    <property type="entry name" value="MCPsignal_dom"/>
</dbReference>
<comment type="caution">
    <text evidence="11">The sequence shown here is derived from an EMBL/GenBank/DDBJ whole genome shotgun (WGS) entry which is preliminary data.</text>
</comment>
<evidence type="ECO:0000259" key="10">
    <source>
        <dbReference type="PROSITE" id="PS50885"/>
    </source>
</evidence>
<evidence type="ECO:0000313" key="11">
    <source>
        <dbReference type="EMBL" id="CAG7628912.1"/>
    </source>
</evidence>
<accession>A0A916K1U0</accession>
<comment type="similarity">
    <text evidence="5">Belongs to the methyl-accepting chemotaxis (MCP) protein family.</text>
</comment>
<evidence type="ECO:0000256" key="5">
    <source>
        <dbReference type="ARBA" id="ARBA00029447"/>
    </source>
</evidence>
<dbReference type="InterPro" id="IPR003660">
    <property type="entry name" value="HAMP_dom"/>
</dbReference>
<dbReference type="SMART" id="SM00304">
    <property type="entry name" value="HAMP"/>
    <property type="match status" value="1"/>
</dbReference>
<evidence type="ECO:0000313" key="12">
    <source>
        <dbReference type="Proteomes" id="UP000693672"/>
    </source>
</evidence>
<dbReference type="GO" id="GO:0007165">
    <property type="term" value="P:signal transduction"/>
    <property type="evidence" value="ECO:0007669"/>
    <property type="project" value="UniProtKB-KW"/>
</dbReference>
<feature type="transmembrane region" description="Helical" evidence="8">
    <location>
        <begin position="21"/>
        <end position="43"/>
    </location>
</feature>
<evidence type="ECO:0000256" key="2">
    <source>
        <dbReference type="ARBA" id="ARBA00022475"/>
    </source>
</evidence>
<evidence type="ECO:0008006" key="13">
    <source>
        <dbReference type="Google" id="ProtNLM"/>
    </source>
</evidence>
<evidence type="ECO:0000256" key="1">
    <source>
        <dbReference type="ARBA" id="ARBA00004236"/>
    </source>
</evidence>
<dbReference type="PANTHER" id="PTHR32089">
    <property type="entry name" value="METHYL-ACCEPTING CHEMOTAXIS PROTEIN MCPB"/>
    <property type="match status" value="1"/>
</dbReference>
<name>A0A916K1U0_9BACL</name>
<dbReference type="PROSITE" id="PS51257">
    <property type="entry name" value="PROKAR_LIPOPROTEIN"/>
    <property type="match status" value="1"/>
</dbReference>
<dbReference type="Pfam" id="PF00672">
    <property type="entry name" value="HAMP"/>
    <property type="match status" value="1"/>
</dbReference>
<dbReference type="RefSeq" id="WP_218092817.1">
    <property type="nucleotide sequence ID" value="NZ_CAJVAS010000012.1"/>
</dbReference>
<keyword evidence="8" id="KW-0812">Transmembrane</keyword>
<comment type="subcellular location">
    <subcellularLocation>
        <location evidence="1">Cell membrane</location>
    </subcellularLocation>
</comment>
<keyword evidence="3 8" id="KW-0472">Membrane</keyword>
<keyword evidence="2" id="KW-1003">Cell membrane</keyword>
<sequence length="745" mass="82691">MYPDVKNRITQGFSRMRSVGFKLFILFLISIVAGCAVSGWTVYRISTTALQEKVGNNAQQVTRDAAKNIDLWYRQMEGFFNSIALFATSNQVLTQQRSKLVPLVDTDLAEYEKLQGRISTANTQIQKMAEALKPGETKSKEQYMLEVERDNLVKNAATLNKPKSDADKAFLNYMQNTTLTNNAMIFSVSMIRYNGEDQQFIPQSSKSKPQLYSLPWVDQVIKAKGKNVYLPPQAGSFTFDNNARVFGIAKAFWSSEDAVWADVLIVEYKLSYFEDILKAITFGDIGDVHLIGSDNVTYFSNREGIQLGQPAAVQADPESDGALSRYVDASKQAYLTVSKKLENQPWILVGAIPESRLLEDASKIKNSFYWLISGSILLSLALGWLVYYSIGRPLLIAQRKMQQAEQGDLGVRLGFKRTDEIGSVSTSFDRMMESISHIVSNTGGSAKQLLQSSNRIQELVVLNESASKEIAVAMDEVAKGAMNLASDAEKSNELTGQLHHCLDDVMDKNTKMQQVTEQMKTASQEGLTTMEELSEQSRMVESIVKDLNQNMRQLQDSTNSISVVLDLLQDISKKINILSLNAAIVAASSGEAGKSFMVVAQEIRNLATQSQQSISSAGDVIDRIQSDMQQTNHLVRQSMPIFSRQLAASDASQSIFNSVSTSMQEFSERFAEVWESLRISLEAGKELNEVLMQVSAVSEEFTASTENVANLVVKQNESSTELVETGKELEQLSHGLRDSLGIFKQ</sequence>
<keyword evidence="7" id="KW-0175">Coiled coil</keyword>
<feature type="domain" description="Methyl-accepting transducer" evidence="9">
    <location>
        <begin position="464"/>
        <end position="709"/>
    </location>
</feature>
<feature type="coiled-coil region" evidence="7">
    <location>
        <begin position="505"/>
        <end position="550"/>
    </location>
</feature>
<dbReference type="SMART" id="SM00283">
    <property type="entry name" value="MA"/>
    <property type="match status" value="1"/>
</dbReference>
<dbReference type="CDD" id="cd06225">
    <property type="entry name" value="HAMP"/>
    <property type="match status" value="1"/>
</dbReference>
<keyword evidence="8" id="KW-1133">Transmembrane helix</keyword>
<dbReference type="Pfam" id="PF00015">
    <property type="entry name" value="MCPsignal"/>
    <property type="match status" value="1"/>
</dbReference>
<evidence type="ECO:0000256" key="3">
    <source>
        <dbReference type="ARBA" id="ARBA00023136"/>
    </source>
</evidence>
<keyword evidence="12" id="KW-1185">Reference proteome</keyword>
<dbReference type="PROSITE" id="PS50111">
    <property type="entry name" value="CHEMOTAXIS_TRANSDUC_2"/>
    <property type="match status" value="1"/>
</dbReference>
<evidence type="ECO:0000259" key="9">
    <source>
        <dbReference type="PROSITE" id="PS50111"/>
    </source>
</evidence>
<dbReference type="EMBL" id="CAJVAS010000012">
    <property type="protein sequence ID" value="CAG7628912.1"/>
    <property type="molecule type" value="Genomic_DNA"/>
</dbReference>
<evidence type="ECO:0000256" key="6">
    <source>
        <dbReference type="PROSITE-ProRule" id="PRU00284"/>
    </source>
</evidence>
<evidence type="ECO:0000256" key="4">
    <source>
        <dbReference type="ARBA" id="ARBA00023224"/>
    </source>
</evidence>
<proteinExistence type="inferred from homology"/>
<keyword evidence="4 6" id="KW-0807">Transducer</keyword>
<feature type="domain" description="HAMP" evidence="10">
    <location>
        <begin position="388"/>
        <end position="440"/>
    </location>
</feature>
<dbReference type="PANTHER" id="PTHR32089:SF112">
    <property type="entry name" value="LYSOZYME-LIKE PROTEIN-RELATED"/>
    <property type="match status" value="1"/>
</dbReference>
<dbReference type="CDD" id="cd18774">
    <property type="entry name" value="PDC2_HK_sensor"/>
    <property type="match status" value="1"/>
</dbReference>
<feature type="transmembrane region" description="Helical" evidence="8">
    <location>
        <begin position="368"/>
        <end position="390"/>
    </location>
</feature>
<dbReference type="GO" id="GO:0005886">
    <property type="term" value="C:plasma membrane"/>
    <property type="evidence" value="ECO:0007669"/>
    <property type="project" value="UniProtKB-SubCell"/>
</dbReference>
<dbReference type="AlphaFoldDB" id="A0A916K1U0"/>
<dbReference type="PROSITE" id="PS50885">
    <property type="entry name" value="HAMP"/>
    <property type="match status" value="1"/>
</dbReference>
<dbReference type="Proteomes" id="UP000693672">
    <property type="component" value="Unassembled WGS sequence"/>
</dbReference>
<evidence type="ECO:0000256" key="7">
    <source>
        <dbReference type="SAM" id="Coils"/>
    </source>
</evidence>
<evidence type="ECO:0000256" key="8">
    <source>
        <dbReference type="SAM" id="Phobius"/>
    </source>
</evidence>
<gene>
    <name evidence="11" type="ORF">PAESOLCIP111_03052</name>
</gene>